<evidence type="ECO:0000313" key="2">
    <source>
        <dbReference type="EMBL" id="KAF3444987.1"/>
    </source>
</evidence>
<dbReference type="PANTHER" id="PTHR37174:SF2">
    <property type="entry name" value="FORKHEAD-ASSOCIATED DOMAIN PROTEIN"/>
    <property type="match status" value="1"/>
</dbReference>
<accession>A0A8K0H3D3</accession>
<gene>
    <name evidence="2" type="ORF">FNV43_RR14680</name>
</gene>
<evidence type="ECO:0000313" key="3">
    <source>
        <dbReference type="Proteomes" id="UP000796880"/>
    </source>
</evidence>
<dbReference type="PANTHER" id="PTHR37174">
    <property type="entry name" value="FORKHEAD-ASSOCIATED DOMAIN PROTEIN"/>
    <property type="match status" value="1"/>
</dbReference>
<dbReference type="AlphaFoldDB" id="A0A8K0H3D3"/>
<reference evidence="2" key="1">
    <citation type="submission" date="2020-03" db="EMBL/GenBank/DDBJ databases">
        <title>A high-quality chromosome-level genome assembly of a woody plant with both climbing and erect habits, Rhamnella rubrinervis.</title>
        <authorList>
            <person name="Lu Z."/>
            <person name="Yang Y."/>
            <person name="Zhu X."/>
            <person name="Sun Y."/>
        </authorList>
    </citation>
    <scope>NUCLEOTIDE SEQUENCE</scope>
    <source>
        <strain evidence="2">BYM</strain>
        <tissue evidence="2">Leaf</tissue>
    </source>
</reference>
<dbReference type="Proteomes" id="UP000796880">
    <property type="component" value="Unassembled WGS sequence"/>
</dbReference>
<feature type="region of interest" description="Disordered" evidence="1">
    <location>
        <begin position="176"/>
        <end position="204"/>
    </location>
</feature>
<dbReference type="OrthoDB" id="772275at2759"/>
<feature type="compositionally biased region" description="Polar residues" evidence="1">
    <location>
        <begin position="176"/>
        <end position="189"/>
    </location>
</feature>
<evidence type="ECO:0000256" key="1">
    <source>
        <dbReference type="SAM" id="MobiDB-lite"/>
    </source>
</evidence>
<comment type="caution">
    <text evidence="2">The sequence shown here is derived from an EMBL/GenBank/DDBJ whole genome shotgun (WGS) entry which is preliminary data.</text>
</comment>
<organism evidence="2 3">
    <name type="scientific">Rhamnella rubrinervis</name>
    <dbReference type="NCBI Taxonomy" id="2594499"/>
    <lineage>
        <taxon>Eukaryota</taxon>
        <taxon>Viridiplantae</taxon>
        <taxon>Streptophyta</taxon>
        <taxon>Embryophyta</taxon>
        <taxon>Tracheophyta</taxon>
        <taxon>Spermatophyta</taxon>
        <taxon>Magnoliopsida</taxon>
        <taxon>eudicotyledons</taxon>
        <taxon>Gunneridae</taxon>
        <taxon>Pentapetalae</taxon>
        <taxon>rosids</taxon>
        <taxon>fabids</taxon>
        <taxon>Rosales</taxon>
        <taxon>Rhamnaceae</taxon>
        <taxon>rhamnoid group</taxon>
        <taxon>Rhamneae</taxon>
        <taxon>Rhamnella</taxon>
    </lineage>
</organism>
<sequence length="289" mass="32270">MMLLNTGAGTAMAVPWRPLWRPMCMASNVKTEHPRAQLDQLHFEAETTRNKANNARLRFLRLSDAAENLKRQAAINVRNGQESDARELLFQRKKVMEALEKSKSRIELLDELSTKLNEAISLKESQLIGNVALDLEVTIEEASSPVRIVSPTSEVTEDLIESKEFGSNNLKLSDGQELQVSAESRTSLPGDQEQEEIQGPLLGTSSNGDDIMSSLKGISSYDDFLEHLDQQLNKIEAELFTISRISTLVLDGEEGTKNVKVLQVLELLDCIRGIRQRIANIKLAELERS</sequence>
<dbReference type="EMBL" id="VOIH02000006">
    <property type="protein sequence ID" value="KAF3444987.1"/>
    <property type="molecule type" value="Genomic_DNA"/>
</dbReference>
<proteinExistence type="predicted"/>
<protein>
    <submittedName>
        <fullName evidence="2">Uncharacterized protein</fullName>
    </submittedName>
</protein>
<name>A0A8K0H3D3_9ROSA</name>
<keyword evidence="3" id="KW-1185">Reference proteome</keyword>